<sequence length="147" mass="17198">MKIYLDNCTFNRPFDDQSYIRVKIETEAKLYVQEKIKDGELELVWSYILDFENEQNPYEDRKNAIKMWKKFACVDIEETSSLLAKAKKLKEIGLKAKDALHVASAIEGNANYFLTTDDKILKKLSKFPEIKVIDPIEFVKVFDNYDS</sequence>
<dbReference type="SUPFAM" id="SSF88723">
    <property type="entry name" value="PIN domain-like"/>
    <property type="match status" value="1"/>
</dbReference>
<evidence type="ECO:0000313" key="3">
    <source>
        <dbReference type="Proteomes" id="UP000030428"/>
    </source>
</evidence>
<organism evidence="2 3">
    <name type="scientific">Candidatus Thiomargarita nelsonii</name>
    <dbReference type="NCBI Taxonomy" id="1003181"/>
    <lineage>
        <taxon>Bacteria</taxon>
        <taxon>Pseudomonadati</taxon>
        <taxon>Pseudomonadota</taxon>
        <taxon>Gammaproteobacteria</taxon>
        <taxon>Thiotrichales</taxon>
        <taxon>Thiotrichaceae</taxon>
        <taxon>Thiomargarita</taxon>
    </lineage>
</organism>
<dbReference type="Proteomes" id="UP000030428">
    <property type="component" value="Unassembled WGS sequence"/>
</dbReference>
<feature type="domain" description="PIN" evidence="1">
    <location>
        <begin position="42"/>
        <end position="122"/>
    </location>
</feature>
<dbReference type="EMBL" id="JSZA02000189">
    <property type="protein sequence ID" value="TGO02206.1"/>
    <property type="molecule type" value="Genomic_DNA"/>
</dbReference>
<reference evidence="2 3" key="1">
    <citation type="journal article" date="2016" name="Front. Microbiol.">
        <title>Single-Cell (Meta-)Genomics of a Dimorphic Candidatus Thiomargarita nelsonii Reveals Genomic Plasticity.</title>
        <authorList>
            <person name="Flood B.E."/>
            <person name="Fliss P."/>
            <person name="Jones D.S."/>
            <person name="Dick G.J."/>
            <person name="Jain S."/>
            <person name="Kaster A.K."/>
            <person name="Winkel M."/>
            <person name="Mussmann M."/>
            <person name="Bailey J."/>
        </authorList>
    </citation>
    <scope>NUCLEOTIDE SEQUENCE [LARGE SCALE GENOMIC DNA]</scope>
    <source>
        <strain evidence="2">Hydrate Ridge</strain>
    </source>
</reference>
<dbReference type="InterPro" id="IPR002716">
    <property type="entry name" value="PIN_dom"/>
</dbReference>
<accession>A0A4E0RE64</accession>
<dbReference type="InterPro" id="IPR029060">
    <property type="entry name" value="PIN-like_dom_sf"/>
</dbReference>
<dbReference type="Pfam" id="PF01850">
    <property type="entry name" value="PIN"/>
    <property type="match status" value="1"/>
</dbReference>
<proteinExistence type="predicted"/>
<protein>
    <submittedName>
        <fullName evidence="2">PIN domain protein</fullName>
    </submittedName>
</protein>
<name>A0A4E0RE64_9GAMM</name>
<evidence type="ECO:0000259" key="1">
    <source>
        <dbReference type="Pfam" id="PF01850"/>
    </source>
</evidence>
<gene>
    <name evidence="2" type="ORF">PN36_28635</name>
</gene>
<evidence type="ECO:0000313" key="2">
    <source>
        <dbReference type="EMBL" id="TGO02206.1"/>
    </source>
</evidence>
<keyword evidence="3" id="KW-1185">Reference proteome</keyword>
<comment type="caution">
    <text evidence="2">The sequence shown here is derived from an EMBL/GenBank/DDBJ whole genome shotgun (WGS) entry which is preliminary data.</text>
</comment>
<dbReference type="Gene3D" id="3.40.50.1010">
    <property type="entry name" value="5'-nuclease"/>
    <property type="match status" value="1"/>
</dbReference>
<dbReference type="AlphaFoldDB" id="A0A4E0RE64"/>